<sequence>MARYEVRARKWANGWELSVGGIGVTWSPTLGDAAARAREYICGQLPAEEAGVEVDVVPSVGDDLDRVALEAKAALGDADEALRVATAKTRQAVYGLTNAGLSSDDVAHWLGLSQQRMSKLVTD</sequence>
<dbReference type="RefSeq" id="WP_378572242.1">
    <property type="nucleotide sequence ID" value="NZ_JBHSFQ010000004.1"/>
</dbReference>
<organism evidence="1 2">
    <name type="scientific">Nocardiopsis mangrovi</name>
    <dbReference type="NCBI Taxonomy" id="1179818"/>
    <lineage>
        <taxon>Bacteria</taxon>
        <taxon>Bacillati</taxon>
        <taxon>Actinomycetota</taxon>
        <taxon>Actinomycetes</taxon>
        <taxon>Streptosporangiales</taxon>
        <taxon>Nocardiopsidaceae</taxon>
        <taxon>Nocardiopsis</taxon>
    </lineage>
</organism>
<evidence type="ECO:0008006" key="3">
    <source>
        <dbReference type="Google" id="ProtNLM"/>
    </source>
</evidence>
<dbReference type="EMBL" id="JBHSFQ010000004">
    <property type="protein sequence ID" value="MFC4561635.1"/>
    <property type="molecule type" value="Genomic_DNA"/>
</dbReference>
<protein>
    <recommendedName>
        <fullName evidence="3">Antitoxin HicB</fullName>
    </recommendedName>
</protein>
<reference evidence="2" key="1">
    <citation type="journal article" date="2019" name="Int. J. Syst. Evol. Microbiol.">
        <title>The Global Catalogue of Microorganisms (GCM) 10K type strain sequencing project: providing services to taxonomists for standard genome sequencing and annotation.</title>
        <authorList>
            <consortium name="The Broad Institute Genomics Platform"/>
            <consortium name="The Broad Institute Genome Sequencing Center for Infectious Disease"/>
            <person name="Wu L."/>
            <person name="Ma J."/>
        </authorList>
    </citation>
    <scope>NUCLEOTIDE SEQUENCE [LARGE SCALE GENOMIC DNA]</scope>
    <source>
        <strain evidence="2">XZYJ18</strain>
    </source>
</reference>
<comment type="caution">
    <text evidence="1">The sequence shown here is derived from an EMBL/GenBank/DDBJ whole genome shotgun (WGS) entry which is preliminary data.</text>
</comment>
<keyword evidence="2" id="KW-1185">Reference proteome</keyword>
<proteinExistence type="predicted"/>
<accession>A0ABV9DSE7</accession>
<evidence type="ECO:0000313" key="1">
    <source>
        <dbReference type="EMBL" id="MFC4561635.1"/>
    </source>
</evidence>
<evidence type="ECO:0000313" key="2">
    <source>
        <dbReference type="Proteomes" id="UP001595923"/>
    </source>
</evidence>
<dbReference type="Proteomes" id="UP001595923">
    <property type="component" value="Unassembled WGS sequence"/>
</dbReference>
<gene>
    <name evidence="1" type="ORF">ACFO4E_07185</name>
</gene>
<name>A0ABV9DSE7_9ACTN</name>